<organism evidence="2 3">
    <name type="scientific">Methylomusa anaerophila</name>
    <dbReference type="NCBI Taxonomy" id="1930071"/>
    <lineage>
        <taxon>Bacteria</taxon>
        <taxon>Bacillati</taxon>
        <taxon>Bacillota</taxon>
        <taxon>Negativicutes</taxon>
        <taxon>Selenomonadales</taxon>
        <taxon>Sporomusaceae</taxon>
        <taxon>Methylomusa</taxon>
    </lineage>
</organism>
<evidence type="ECO:0000256" key="1">
    <source>
        <dbReference type="SAM" id="Coils"/>
    </source>
</evidence>
<evidence type="ECO:0000313" key="2">
    <source>
        <dbReference type="EMBL" id="BBB93373.1"/>
    </source>
</evidence>
<gene>
    <name evidence="2" type="ORF">MAMMFC1_04085</name>
</gene>
<protein>
    <submittedName>
        <fullName evidence="2">Chromosome segregation protein</fullName>
    </submittedName>
</protein>
<dbReference type="Proteomes" id="UP000276437">
    <property type="component" value="Chromosome"/>
</dbReference>
<dbReference type="KEGG" id="mana:MAMMFC1_04085"/>
<dbReference type="EMBL" id="AP018449">
    <property type="protein sequence ID" value="BBB93373.1"/>
    <property type="molecule type" value="Genomic_DNA"/>
</dbReference>
<proteinExistence type="predicted"/>
<evidence type="ECO:0000313" key="3">
    <source>
        <dbReference type="Proteomes" id="UP000276437"/>
    </source>
</evidence>
<feature type="coiled-coil region" evidence="1">
    <location>
        <begin position="102"/>
        <end position="170"/>
    </location>
</feature>
<keyword evidence="3" id="KW-1185">Reference proteome</keyword>
<keyword evidence="1" id="KW-0175">Coiled coil</keyword>
<reference evidence="2 3" key="1">
    <citation type="journal article" date="2018" name="Int. J. Syst. Evol. Microbiol.">
        <title>Methylomusa anaerophila gen. nov., sp. nov., an anaerobic methanol-utilizing bacterium isolated from a microbial fuel cell.</title>
        <authorList>
            <person name="Amano N."/>
            <person name="Yamamuro A."/>
            <person name="Miyahara M."/>
            <person name="Kouzuma A."/>
            <person name="Abe T."/>
            <person name="Watanabe K."/>
        </authorList>
    </citation>
    <scope>NUCLEOTIDE SEQUENCE [LARGE SCALE GENOMIC DNA]</scope>
    <source>
        <strain evidence="2 3">MMFC1</strain>
    </source>
</reference>
<dbReference type="RefSeq" id="WP_126310203.1">
    <property type="nucleotide sequence ID" value="NZ_AP018449.1"/>
</dbReference>
<name>A0A348AQM5_9FIRM</name>
<accession>A0A348AQM5</accession>
<sequence length="261" mass="28567">MAEDVIEWLTQIISADNEAFAANEKLLEEVGVKLAEINQRVGQAEQDKKARDTLKAAQDRLPSETLGLNEAESALNAGKAKLPECEVVKSQIAEIERSLPKYQELQNLIDTIKANVEKLSVEKQNVEDLQKQQISDTSALEAAKAELKSLADAEVKAETLRSQQEKLTAKQSSLGAFTASLDGYSRIRSELKAAHDDYTAKSTIAKTKRDEYETLNKAYLDEQAGILAVELIDGQPCPVCGSIEQSYTCGFIRQGSYKGGA</sequence>
<dbReference type="AlphaFoldDB" id="A0A348AQM5"/>